<dbReference type="InterPro" id="IPR003010">
    <property type="entry name" value="C-N_Hydrolase"/>
</dbReference>
<reference evidence="3" key="1">
    <citation type="submission" date="2023-03" db="EMBL/GenBank/DDBJ databases">
        <title>Lomoglobus Profundus gen. nov., sp. nov., a novel member of the phylum Verrucomicrobia, isolated from deep-marine sediment of South China Sea.</title>
        <authorList>
            <person name="Ahmad T."/>
            <person name="Ishaq S.E."/>
            <person name="Wang F."/>
        </authorList>
    </citation>
    <scope>NUCLEOTIDE SEQUENCE</scope>
    <source>
        <strain evidence="3">LMO-M01</strain>
    </source>
</reference>
<evidence type="ECO:0000259" key="2">
    <source>
        <dbReference type="PROSITE" id="PS51186"/>
    </source>
</evidence>
<proteinExistence type="predicted"/>
<dbReference type="PROSITE" id="PS51186">
    <property type="entry name" value="GNAT"/>
    <property type="match status" value="1"/>
</dbReference>
<evidence type="ECO:0000313" key="3">
    <source>
        <dbReference type="EMBL" id="WED64551.1"/>
    </source>
</evidence>
<sequence>MSKAKAKVKAKVKVRRATRKDIPALIKLNIAAYPVLADDNIVWGEAHLASHLRIFPQGQFVAEVRGKIVGAAATLVVDLGPDELRNHTWSGITDSGYFNNHDLDADTLYGADIYVHPEARGYGVGAALYEARRKLCRKLNKRRILAGGRLWNYKDHAADMSPQEYAEKVAAGELKDLVLSFQIREGFELRRVMPNYLHDPNSHNHASLIEWSNPDYNPEKSGARKVRVACVQYQMRELTSFAEFERQVGYFVDVAADSDADFVLFPELFTVQLLSMTKTKSPQEGIRQLAKYARRVVTLLRKLAIKHGVTIIGGSHPAKVGKEMRNICTVCMPDGSIAEQHKLHITPNERKWWGISGGHALPVIETPAAKIGVLICYDSEFPEAARHLADQGAEIIFVPFCTNDRQGYLRVRICSAARAVENQVYVALAGNVGNLPDVENMDVQYGQAAIFTPSDFMFSRDGIAAEADSNEETVLICDLDLDDLHEARAMGTVTPRIDRREDLFQLHASVAAPLPPAVDPIGPLGTQRDWSVEINPEGG</sequence>
<keyword evidence="3" id="KW-0378">Hydrolase</keyword>
<name>A0AAF0CNH3_9BACT</name>
<dbReference type="Gene3D" id="3.40.630.30">
    <property type="match status" value="1"/>
</dbReference>
<evidence type="ECO:0000259" key="1">
    <source>
        <dbReference type="PROSITE" id="PS50263"/>
    </source>
</evidence>
<dbReference type="EMBL" id="CP119075">
    <property type="protein sequence ID" value="WED64551.1"/>
    <property type="molecule type" value="Genomic_DNA"/>
</dbReference>
<evidence type="ECO:0000313" key="4">
    <source>
        <dbReference type="Proteomes" id="UP001218638"/>
    </source>
</evidence>
<feature type="domain" description="CN hydrolase" evidence="1">
    <location>
        <begin position="226"/>
        <end position="481"/>
    </location>
</feature>
<dbReference type="AlphaFoldDB" id="A0AAF0CNH3"/>
<dbReference type="InterPro" id="IPR036526">
    <property type="entry name" value="C-N_Hydrolase_sf"/>
</dbReference>
<dbReference type="Pfam" id="PF00583">
    <property type="entry name" value="Acetyltransf_1"/>
    <property type="match status" value="1"/>
</dbReference>
<feature type="domain" description="N-acetyltransferase" evidence="2">
    <location>
        <begin position="12"/>
        <end position="215"/>
    </location>
</feature>
<dbReference type="InterPro" id="IPR016181">
    <property type="entry name" value="Acyl_CoA_acyltransferase"/>
</dbReference>
<dbReference type="PANTHER" id="PTHR23088">
    <property type="entry name" value="NITRILASE-RELATED"/>
    <property type="match status" value="1"/>
</dbReference>
<dbReference type="PANTHER" id="PTHR23088:SF50">
    <property type="entry name" value="HYDROLASE YHCX"/>
    <property type="match status" value="1"/>
</dbReference>
<dbReference type="InterPro" id="IPR000182">
    <property type="entry name" value="GNAT_dom"/>
</dbReference>
<gene>
    <name evidence="3" type="ORF">PXH66_19595</name>
</gene>
<dbReference type="CDD" id="cd07574">
    <property type="entry name" value="nitrilase_Rim1_like"/>
    <property type="match status" value="1"/>
</dbReference>
<dbReference type="PROSITE" id="PS50263">
    <property type="entry name" value="CN_HYDROLASE"/>
    <property type="match status" value="1"/>
</dbReference>
<dbReference type="Gene3D" id="3.60.110.10">
    <property type="entry name" value="Carbon-nitrogen hydrolase"/>
    <property type="match status" value="1"/>
</dbReference>
<dbReference type="Proteomes" id="UP001218638">
    <property type="component" value="Chromosome"/>
</dbReference>
<dbReference type="RefSeq" id="WP_330930817.1">
    <property type="nucleotide sequence ID" value="NZ_CP119075.1"/>
</dbReference>
<dbReference type="GO" id="GO:0016787">
    <property type="term" value="F:hydrolase activity"/>
    <property type="evidence" value="ECO:0007669"/>
    <property type="project" value="UniProtKB-KW"/>
</dbReference>
<dbReference type="GO" id="GO:0016747">
    <property type="term" value="F:acyltransferase activity, transferring groups other than amino-acyl groups"/>
    <property type="evidence" value="ECO:0007669"/>
    <property type="project" value="InterPro"/>
</dbReference>
<dbReference type="CDD" id="cd04301">
    <property type="entry name" value="NAT_SF"/>
    <property type="match status" value="1"/>
</dbReference>
<keyword evidence="4" id="KW-1185">Reference proteome</keyword>
<protein>
    <submittedName>
        <fullName evidence="3">Bifunctional GNAT family N-acetyltransferase/carbon-nitrogen hydrolase family protein</fullName>
    </submittedName>
</protein>
<dbReference type="KEGG" id="slom:PXH66_19595"/>
<dbReference type="SUPFAM" id="SSF56317">
    <property type="entry name" value="Carbon-nitrogen hydrolase"/>
    <property type="match status" value="1"/>
</dbReference>
<organism evidence="3 4">
    <name type="scientific">Synoicihabitans lomoniglobus</name>
    <dbReference type="NCBI Taxonomy" id="2909285"/>
    <lineage>
        <taxon>Bacteria</taxon>
        <taxon>Pseudomonadati</taxon>
        <taxon>Verrucomicrobiota</taxon>
        <taxon>Opitutia</taxon>
        <taxon>Opitutales</taxon>
        <taxon>Opitutaceae</taxon>
        <taxon>Synoicihabitans</taxon>
    </lineage>
</organism>
<accession>A0AAF0CNH3</accession>
<dbReference type="SUPFAM" id="SSF55729">
    <property type="entry name" value="Acyl-CoA N-acyltransferases (Nat)"/>
    <property type="match status" value="1"/>
</dbReference>
<dbReference type="Pfam" id="PF00795">
    <property type="entry name" value="CN_hydrolase"/>
    <property type="match status" value="1"/>
</dbReference>